<dbReference type="EMBL" id="AMWX01000012">
    <property type="protein sequence ID" value="EKO35993.1"/>
    <property type="molecule type" value="Genomic_DNA"/>
</dbReference>
<dbReference type="AlphaFoldDB" id="K6H0A0"/>
<dbReference type="SUPFAM" id="SSF159270">
    <property type="entry name" value="YmcC-like"/>
    <property type="match status" value="1"/>
</dbReference>
<evidence type="ECO:0000313" key="2">
    <source>
        <dbReference type="EMBL" id="EKO35993.1"/>
    </source>
</evidence>
<keyword evidence="1" id="KW-0732">Signal</keyword>
<feature type="signal peptide" evidence="1">
    <location>
        <begin position="1"/>
        <end position="17"/>
    </location>
</feature>
<evidence type="ECO:0008006" key="4">
    <source>
        <dbReference type="Google" id="ProtNLM"/>
    </source>
</evidence>
<gene>
    <name evidence="2" type="ORF">B273_0603</name>
</gene>
<proteinExistence type="predicted"/>
<name>K6H0A0_9GAMM</name>
<sequence>MIKVFLFPLLIIINSCASINYSYFTDFKNAISRNELIIDDLFIENQDFSFIKVSNSKNDAVFVLASISSVGIYEWIGANYERIRTKDGLILETVGLESDIKFYSNLLITHNNKGIFNSHIDLYNPDLVFEEISLQHHSSKTHFTENGDKVVTSKFLRTSSAIGWRSEDIYVYKNGIIQRSVQEINPLTGPLEIEFYFKY</sequence>
<dbReference type="Proteomes" id="UP000010310">
    <property type="component" value="Unassembled WGS sequence"/>
</dbReference>
<evidence type="ECO:0000313" key="3">
    <source>
        <dbReference type="Proteomes" id="UP000010310"/>
    </source>
</evidence>
<accession>K6H0A0</accession>
<reference evidence="2 3" key="1">
    <citation type="submission" date="2012-09" db="EMBL/GenBank/DDBJ databases">
        <authorList>
            <person name="Dupont C.L."/>
            <person name="Rusch D.B."/>
            <person name="Lombardo M.-J."/>
            <person name="Novotny M."/>
            <person name="Yee-Greenbaum J."/>
            <person name="Laskin R."/>
        </authorList>
    </citation>
    <scope>NUCLEOTIDE SEQUENCE [LARGE SCALE GENOMIC DNA]</scope>
    <source>
        <strain evidence="2">SAR86E</strain>
    </source>
</reference>
<feature type="chain" id="PRO_5003891549" description="Lipoprotein" evidence="1">
    <location>
        <begin position="18"/>
        <end position="199"/>
    </location>
</feature>
<protein>
    <recommendedName>
        <fullName evidence="4">Lipoprotein</fullName>
    </recommendedName>
</protein>
<organism evidence="2 3">
    <name type="scientific">SAR86 cluster bacterium SAR86E</name>
    <dbReference type="NCBI Taxonomy" id="1208365"/>
    <lineage>
        <taxon>Bacteria</taxon>
        <taxon>Pseudomonadati</taxon>
        <taxon>Pseudomonadota</taxon>
        <taxon>Gammaproteobacteria</taxon>
        <taxon>SAR86 cluster</taxon>
    </lineage>
</organism>
<dbReference type="InterPro" id="IPR023373">
    <property type="entry name" value="YmcC_sf"/>
</dbReference>
<evidence type="ECO:0000256" key="1">
    <source>
        <dbReference type="SAM" id="SignalP"/>
    </source>
</evidence>
<comment type="caution">
    <text evidence="2">The sequence shown here is derived from an EMBL/GenBank/DDBJ whole genome shotgun (WGS) entry which is preliminary data.</text>
</comment>
<dbReference type="Gene3D" id="2.40.360.10">
    <property type="entry name" value="YmcC-like"/>
    <property type="match status" value="1"/>
</dbReference>
<dbReference type="STRING" id="1208365.B273_0603"/>
<keyword evidence="3" id="KW-1185">Reference proteome</keyword>